<evidence type="ECO:0000256" key="5">
    <source>
        <dbReference type="ARBA" id="ARBA00023027"/>
    </source>
</evidence>
<dbReference type="GO" id="GO:0051287">
    <property type="term" value="F:NAD binding"/>
    <property type="evidence" value="ECO:0007669"/>
    <property type="project" value="InterPro"/>
</dbReference>
<evidence type="ECO:0000256" key="4">
    <source>
        <dbReference type="ARBA" id="ARBA00023002"/>
    </source>
</evidence>
<dbReference type="SUPFAM" id="SSF53659">
    <property type="entry name" value="Isocitrate/Isopropylmalate dehydrogenase-like"/>
    <property type="match status" value="1"/>
</dbReference>
<evidence type="ECO:0000256" key="7">
    <source>
        <dbReference type="HAMAP-Rule" id="MF_00536"/>
    </source>
</evidence>
<comment type="cofactor">
    <cofactor evidence="7">
        <name>Zn(2+)</name>
        <dbReference type="ChEBI" id="CHEBI:29105"/>
    </cofactor>
    <cofactor evidence="7">
        <name>Mg(2+)</name>
        <dbReference type="ChEBI" id="CHEBI:18420"/>
    </cofactor>
    <cofactor evidence="7">
        <name>Co(2+)</name>
        <dbReference type="ChEBI" id="CHEBI:48828"/>
    </cofactor>
    <text evidence="7">Binds 1 divalent metal cation per subunit. Can use ions such as Zn(2+), Mg(2+) or Co(2+).</text>
</comment>
<dbReference type="GO" id="GO:0008615">
    <property type="term" value="P:pyridoxine biosynthetic process"/>
    <property type="evidence" value="ECO:0007669"/>
    <property type="project" value="UniProtKB-UniRule"/>
</dbReference>
<comment type="similarity">
    <text evidence="7">Belongs to the PdxA family.</text>
</comment>
<feature type="binding site" evidence="7">
    <location>
        <position position="145"/>
    </location>
    <ligand>
        <name>substrate</name>
    </ligand>
</feature>
<dbReference type="InterPro" id="IPR037510">
    <property type="entry name" value="PdxA"/>
</dbReference>
<dbReference type="Pfam" id="PF04166">
    <property type="entry name" value="PdxA"/>
    <property type="match status" value="1"/>
</dbReference>
<feature type="binding site" evidence="7">
    <location>
        <position position="222"/>
    </location>
    <ligand>
        <name>a divalent metal cation</name>
        <dbReference type="ChEBI" id="CHEBI:60240"/>
        <note>ligand shared between dimeric partners</note>
    </ligand>
</feature>
<dbReference type="NCBIfam" id="NF003699">
    <property type="entry name" value="PRK05312.1"/>
    <property type="match status" value="1"/>
</dbReference>
<dbReference type="Gene3D" id="3.40.718.10">
    <property type="entry name" value="Isopropylmalate Dehydrogenase"/>
    <property type="match status" value="1"/>
</dbReference>
<comment type="catalytic activity">
    <reaction evidence="7">
        <text>4-(phosphooxy)-L-threonine + NAD(+) = 3-amino-2-oxopropyl phosphate + CO2 + NADH</text>
        <dbReference type="Rhea" id="RHEA:32275"/>
        <dbReference type="ChEBI" id="CHEBI:16526"/>
        <dbReference type="ChEBI" id="CHEBI:57279"/>
        <dbReference type="ChEBI" id="CHEBI:57540"/>
        <dbReference type="ChEBI" id="CHEBI:57945"/>
        <dbReference type="ChEBI" id="CHEBI:58452"/>
        <dbReference type="EC" id="1.1.1.262"/>
    </reaction>
</comment>
<dbReference type="EC" id="1.1.1.262" evidence="7"/>
<name>A0A2W5SVD6_ANCNO</name>
<dbReference type="GO" id="GO:0042823">
    <property type="term" value="P:pyridoxal phosphate biosynthetic process"/>
    <property type="evidence" value="ECO:0007669"/>
    <property type="project" value="UniProtKB-UniRule"/>
</dbReference>
<evidence type="ECO:0000313" key="8">
    <source>
        <dbReference type="EMBL" id="PZQ83343.1"/>
    </source>
</evidence>
<keyword evidence="6 7" id="KW-0664">Pyridoxine biosynthesis</keyword>
<comment type="subcellular location">
    <subcellularLocation>
        <location evidence="7">Cytoplasm</location>
    </subcellularLocation>
</comment>
<accession>A0A2W5SVD6</accession>
<feature type="binding site" evidence="7">
    <location>
        <position position="277"/>
    </location>
    <ligand>
        <name>a divalent metal cation</name>
        <dbReference type="ChEBI" id="CHEBI:60240"/>
        <note>ligand shared between dimeric partners</note>
    </ligand>
</feature>
<dbReference type="UniPathway" id="UPA00244">
    <property type="reaction ID" value="UER00312"/>
</dbReference>
<comment type="subunit">
    <text evidence="7">Homodimer.</text>
</comment>
<evidence type="ECO:0000256" key="6">
    <source>
        <dbReference type="ARBA" id="ARBA00023096"/>
    </source>
</evidence>
<evidence type="ECO:0000256" key="3">
    <source>
        <dbReference type="ARBA" id="ARBA00022857"/>
    </source>
</evidence>
<dbReference type="GO" id="GO:0050897">
    <property type="term" value="F:cobalt ion binding"/>
    <property type="evidence" value="ECO:0007669"/>
    <property type="project" value="UniProtKB-UniRule"/>
</dbReference>
<keyword evidence="2 7" id="KW-0479">Metal-binding</keyword>
<comment type="miscellaneous">
    <text evidence="7">The active site is located at the dimer interface.</text>
</comment>
<dbReference type="GO" id="GO:0000287">
    <property type="term" value="F:magnesium ion binding"/>
    <property type="evidence" value="ECO:0007669"/>
    <property type="project" value="UniProtKB-UniRule"/>
</dbReference>
<feature type="binding site" evidence="7">
    <location>
        <position position="146"/>
    </location>
    <ligand>
        <name>substrate</name>
    </ligand>
</feature>
<protein>
    <recommendedName>
        <fullName evidence="7">4-hydroxythreonine-4-phosphate dehydrogenase</fullName>
        <ecNumber evidence="7">1.1.1.262</ecNumber>
    </recommendedName>
    <alternativeName>
        <fullName evidence="7">4-(phosphohydroxy)-L-threonine dehydrogenase</fullName>
    </alternativeName>
</protein>
<dbReference type="AlphaFoldDB" id="A0A2W5SVD6"/>
<dbReference type="GO" id="GO:0008270">
    <property type="term" value="F:zinc ion binding"/>
    <property type="evidence" value="ECO:0007669"/>
    <property type="project" value="UniProtKB-UniRule"/>
</dbReference>
<keyword evidence="3 7" id="KW-0521">NADP</keyword>
<comment type="function">
    <text evidence="7">Catalyzes the NAD(P)-dependent oxidation of 4-(phosphooxy)-L-threonine (HTP) into 2-amino-3-oxo-4-(phosphooxy)butyric acid which spontaneously decarboxylates to form 3-amino-2-oxopropyl phosphate (AHAP).</text>
</comment>
<sequence>MSPQSVPPSPLSALALSLGEPAGIGPDIALLAWENRLALDLPAFFITGDPELLKARAARLGVPAVIHACVPEEAVGLFADVLPVVPAGPRATAAPGVPDASSGPAAKAAIDVAVTLVQAGRAAAVVTNPIAKSVLYADGFAFPGHTEYLAHLAGSPPPRPVMMIWSPELAVIPATIHIPVSDISRLLTRELLVETGRIAARDLTERFGITHPRLAFCGLNPHAGEQGTIGHEDEEITRPAVEELRREGIDARGPFPADTLFHARARTGYDVVIGAYHDQVLAPVKTLAFDRAVNVTLGLPFVRTSPDHGTAFDIAGTGRADPSSLVEALRLARRLADVDTRRRAAAEPELAGSLS</sequence>
<dbReference type="InterPro" id="IPR005255">
    <property type="entry name" value="PdxA_fam"/>
</dbReference>
<feature type="binding site" evidence="7">
    <location>
        <position position="177"/>
    </location>
    <ligand>
        <name>a divalent metal cation</name>
        <dbReference type="ChEBI" id="CHEBI:60240"/>
        <note>ligand shared between dimeric partners</note>
    </ligand>
</feature>
<evidence type="ECO:0000256" key="2">
    <source>
        <dbReference type="ARBA" id="ARBA00022723"/>
    </source>
</evidence>
<organism evidence="8 9">
    <name type="scientific">Ancylobacter novellus</name>
    <name type="common">Thiobacillus novellus</name>
    <dbReference type="NCBI Taxonomy" id="921"/>
    <lineage>
        <taxon>Bacteria</taxon>
        <taxon>Pseudomonadati</taxon>
        <taxon>Pseudomonadota</taxon>
        <taxon>Alphaproteobacteria</taxon>
        <taxon>Hyphomicrobiales</taxon>
        <taxon>Xanthobacteraceae</taxon>
        <taxon>Ancylobacter</taxon>
    </lineage>
</organism>
<keyword evidence="4 7" id="KW-0560">Oxidoreductase</keyword>
<comment type="caution">
    <text evidence="8">The sequence shown here is derived from an EMBL/GenBank/DDBJ whole genome shotgun (WGS) entry which is preliminary data.</text>
</comment>
<gene>
    <name evidence="7" type="primary">pdxA</name>
    <name evidence="8" type="ORF">DI549_08330</name>
</gene>
<dbReference type="GO" id="GO:0005737">
    <property type="term" value="C:cytoplasm"/>
    <property type="evidence" value="ECO:0007669"/>
    <property type="project" value="UniProtKB-SubCell"/>
</dbReference>
<evidence type="ECO:0000256" key="1">
    <source>
        <dbReference type="ARBA" id="ARBA00022490"/>
    </source>
</evidence>
<dbReference type="EMBL" id="QFQD01000020">
    <property type="protein sequence ID" value="PZQ83343.1"/>
    <property type="molecule type" value="Genomic_DNA"/>
</dbReference>
<comment type="pathway">
    <text evidence="7">Cofactor biosynthesis; pyridoxine 5'-phosphate biosynthesis; pyridoxine 5'-phosphate from D-erythrose 4-phosphate: step 4/5.</text>
</comment>
<keyword evidence="1 7" id="KW-0963">Cytoplasm</keyword>
<dbReference type="NCBIfam" id="TIGR00557">
    <property type="entry name" value="pdxA"/>
    <property type="match status" value="1"/>
</dbReference>
<reference evidence="8 9" key="1">
    <citation type="submission" date="2017-08" db="EMBL/GenBank/DDBJ databases">
        <title>Infants hospitalized years apart are colonized by the same room-sourced microbial strains.</title>
        <authorList>
            <person name="Brooks B."/>
            <person name="Olm M.R."/>
            <person name="Firek B.A."/>
            <person name="Baker R."/>
            <person name="Thomas B.C."/>
            <person name="Morowitz M.J."/>
            <person name="Banfield J.F."/>
        </authorList>
    </citation>
    <scope>NUCLEOTIDE SEQUENCE [LARGE SCALE GENOMIC DNA]</scope>
    <source>
        <strain evidence="8">S2_005_001_R2_27</strain>
    </source>
</reference>
<evidence type="ECO:0000313" key="9">
    <source>
        <dbReference type="Proteomes" id="UP000248887"/>
    </source>
</evidence>
<dbReference type="GO" id="GO:0050570">
    <property type="term" value="F:4-hydroxythreonine-4-phosphate dehydrogenase activity"/>
    <property type="evidence" value="ECO:0007669"/>
    <property type="project" value="UniProtKB-UniRule"/>
</dbReference>
<keyword evidence="7" id="KW-0460">Magnesium</keyword>
<keyword evidence="5 7" id="KW-0520">NAD</keyword>
<dbReference type="Proteomes" id="UP000248887">
    <property type="component" value="Unassembled WGS sequence"/>
</dbReference>
<feature type="binding site" evidence="7">
    <location>
        <position position="294"/>
    </location>
    <ligand>
        <name>substrate</name>
    </ligand>
</feature>
<feature type="binding site" evidence="7">
    <location>
        <position position="303"/>
    </location>
    <ligand>
        <name>substrate</name>
    </ligand>
</feature>
<dbReference type="PANTHER" id="PTHR30004:SF6">
    <property type="entry name" value="D-THREONATE 4-PHOSPHATE DEHYDROGENASE"/>
    <property type="match status" value="1"/>
</dbReference>
<keyword evidence="7" id="KW-0170">Cobalt</keyword>
<feature type="binding site" evidence="7">
    <location>
        <position position="285"/>
    </location>
    <ligand>
        <name>substrate</name>
    </ligand>
</feature>
<dbReference type="HAMAP" id="MF_00536">
    <property type="entry name" value="PdxA"/>
    <property type="match status" value="1"/>
</dbReference>
<keyword evidence="7" id="KW-0862">Zinc</keyword>
<proteinExistence type="inferred from homology"/>
<dbReference type="PANTHER" id="PTHR30004">
    <property type="entry name" value="4-HYDROXYTHREONINE-4-PHOSPHATE DEHYDROGENASE"/>
    <property type="match status" value="1"/>
</dbReference>